<proteinExistence type="predicted"/>
<keyword evidence="1" id="KW-0812">Transmembrane</keyword>
<keyword evidence="1" id="KW-0472">Membrane</keyword>
<organism evidence="2 3">
    <name type="scientific">Duganella flavida</name>
    <dbReference type="NCBI Taxonomy" id="2692175"/>
    <lineage>
        <taxon>Bacteria</taxon>
        <taxon>Pseudomonadati</taxon>
        <taxon>Pseudomonadota</taxon>
        <taxon>Betaproteobacteria</taxon>
        <taxon>Burkholderiales</taxon>
        <taxon>Oxalobacteraceae</taxon>
        <taxon>Telluria group</taxon>
        <taxon>Duganella</taxon>
    </lineage>
</organism>
<accession>A0A6L8KGZ3</accession>
<comment type="caution">
    <text evidence="2">The sequence shown here is derived from an EMBL/GenBank/DDBJ whole genome shotgun (WGS) entry which is preliminary data.</text>
</comment>
<gene>
    <name evidence="2" type="ORF">GTP46_27520</name>
</gene>
<evidence type="ECO:0000313" key="2">
    <source>
        <dbReference type="EMBL" id="MYM26385.1"/>
    </source>
</evidence>
<keyword evidence="3" id="KW-1185">Reference proteome</keyword>
<sequence length="124" mass="13264">MNKEVVGSLGWGVGILVVALCGRYAREHGYLDPDTVTRLVTSMIGLMVAWFGNRMPKAFVPYAWARKVRRVGGWSMALSGLIYAGLWAFAPIPVAVTGGCAAIITGIALTIGYCFLLRTKANAA</sequence>
<dbReference type="AlphaFoldDB" id="A0A6L8KGZ3"/>
<evidence type="ECO:0000256" key="1">
    <source>
        <dbReference type="SAM" id="Phobius"/>
    </source>
</evidence>
<keyword evidence="1" id="KW-1133">Transmembrane helix</keyword>
<dbReference type="Proteomes" id="UP000479335">
    <property type="component" value="Unassembled WGS sequence"/>
</dbReference>
<name>A0A6L8KGZ3_9BURK</name>
<reference evidence="2 3" key="1">
    <citation type="submission" date="2019-12" db="EMBL/GenBank/DDBJ databases">
        <title>Novel species isolated from a subtropical stream in China.</title>
        <authorList>
            <person name="Lu H."/>
        </authorList>
    </citation>
    <scope>NUCLEOTIDE SEQUENCE [LARGE SCALE GENOMIC DNA]</scope>
    <source>
        <strain evidence="2 3">FT135W</strain>
    </source>
</reference>
<feature type="transmembrane region" description="Helical" evidence="1">
    <location>
        <begin position="71"/>
        <end position="90"/>
    </location>
</feature>
<feature type="transmembrane region" description="Helical" evidence="1">
    <location>
        <begin position="96"/>
        <end position="116"/>
    </location>
</feature>
<dbReference type="RefSeq" id="WP_161009819.1">
    <property type="nucleotide sequence ID" value="NZ_WWCN01000026.1"/>
</dbReference>
<dbReference type="EMBL" id="WWCN01000026">
    <property type="protein sequence ID" value="MYM26385.1"/>
    <property type="molecule type" value="Genomic_DNA"/>
</dbReference>
<protein>
    <submittedName>
        <fullName evidence="2">Ammonium transporter</fullName>
    </submittedName>
</protein>
<evidence type="ECO:0000313" key="3">
    <source>
        <dbReference type="Proteomes" id="UP000479335"/>
    </source>
</evidence>
<feature type="transmembrane region" description="Helical" evidence="1">
    <location>
        <begin position="35"/>
        <end position="51"/>
    </location>
</feature>